<dbReference type="OrthoDB" id="4960523at2"/>
<dbReference type="AlphaFoldDB" id="A0A1M4UEL3"/>
<organism evidence="2 3">
    <name type="scientific">Bacteroides faecichinchillae</name>
    <dbReference type="NCBI Taxonomy" id="871325"/>
    <lineage>
        <taxon>Bacteria</taxon>
        <taxon>Pseudomonadati</taxon>
        <taxon>Bacteroidota</taxon>
        <taxon>Bacteroidia</taxon>
        <taxon>Bacteroidales</taxon>
        <taxon>Bacteroidaceae</taxon>
        <taxon>Bacteroides</taxon>
    </lineage>
</organism>
<dbReference type="EMBL" id="FQVD01000003">
    <property type="protein sequence ID" value="SHE55058.1"/>
    <property type="molecule type" value="Genomic_DNA"/>
</dbReference>
<evidence type="ECO:0000313" key="2">
    <source>
        <dbReference type="EMBL" id="SHE55058.1"/>
    </source>
</evidence>
<sequence length="304" mass="35030">MAISFNTVYSQLEPHIITFETKRKILKSKGIRNGGITVGTILTIGLLFLPSLGNMFWIIAVIALIIGGVIANAQSKELTEYYKKEIVPLILESVLPGAHYEPETGISEETFRSCKLFPTPDRYSAEDFISGRIDKTDICFSEVHAEERHVQTSKNGTKEYWTDIFKGFLFIADFHKDFAGQTILYRNSWFKFRFGSEKRVKLENNEFEHCFDTYSTDEIEARYILSTSMMERLVTMNRRLGDGITISFRNSNVYIAIPDSKNHFETSLWGPLTRENLESEFQTVSELVQIVDELNLNLRIWTKE</sequence>
<dbReference type="Proteomes" id="UP000184436">
    <property type="component" value="Unassembled WGS sequence"/>
</dbReference>
<dbReference type="RefSeq" id="WP_025073932.1">
    <property type="nucleotide sequence ID" value="NZ_FQVD01000003.1"/>
</dbReference>
<dbReference type="Pfam" id="PF11335">
    <property type="entry name" value="DUF3137"/>
    <property type="match status" value="1"/>
</dbReference>
<proteinExistence type="predicted"/>
<feature type="transmembrane region" description="Helical" evidence="1">
    <location>
        <begin position="30"/>
        <end position="49"/>
    </location>
</feature>
<dbReference type="InterPro" id="IPR021484">
    <property type="entry name" value="DUF3137"/>
</dbReference>
<feature type="transmembrane region" description="Helical" evidence="1">
    <location>
        <begin position="55"/>
        <end position="73"/>
    </location>
</feature>
<name>A0A1M4UEL3_9BACE</name>
<dbReference type="STRING" id="871325.SAMN05444349_103115"/>
<keyword evidence="3" id="KW-1185">Reference proteome</keyword>
<keyword evidence="1" id="KW-1133">Transmembrane helix</keyword>
<reference evidence="2 3" key="1">
    <citation type="submission" date="2016-11" db="EMBL/GenBank/DDBJ databases">
        <authorList>
            <person name="Jaros S."/>
            <person name="Januszkiewicz K."/>
            <person name="Wedrychowicz H."/>
        </authorList>
    </citation>
    <scope>NUCLEOTIDE SEQUENCE [LARGE SCALE GENOMIC DNA]</scope>
    <source>
        <strain evidence="2 3">DSM 26883</strain>
    </source>
</reference>
<evidence type="ECO:0008006" key="4">
    <source>
        <dbReference type="Google" id="ProtNLM"/>
    </source>
</evidence>
<evidence type="ECO:0000313" key="3">
    <source>
        <dbReference type="Proteomes" id="UP000184436"/>
    </source>
</evidence>
<evidence type="ECO:0000256" key="1">
    <source>
        <dbReference type="SAM" id="Phobius"/>
    </source>
</evidence>
<gene>
    <name evidence="2" type="ORF">SAMN05444349_103115</name>
</gene>
<protein>
    <recommendedName>
        <fullName evidence="4">DUF3137 domain-containing protein</fullName>
    </recommendedName>
</protein>
<keyword evidence="1" id="KW-0812">Transmembrane</keyword>
<keyword evidence="1" id="KW-0472">Membrane</keyword>
<accession>A0A1M4UEL3</accession>